<keyword evidence="7" id="KW-0690">Ribosome biogenesis</keyword>
<reference evidence="8 9" key="1">
    <citation type="submission" date="2019-05" db="EMBL/GenBank/DDBJ databases">
        <title>Flagellimonas sp. AsT0115, sp. nov., isolated from a marine red algae, Asparagopsis taxiformis.</title>
        <authorList>
            <person name="Kim J."/>
            <person name="Jeong S.E."/>
            <person name="Jeon C.O."/>
        </authorList>
    </citation>
    <scope>NUCLEOTIDE SEQUENCE [LARGE SCALE GENOMIC DNA]</scope>
    <source>
        <strain evidence="8 9">AsT0115</strain>
    </source>
</reference>
<feature type="binding site" evidence="7">
    <location>
        <position position="115"/>
    </location>
    <ligand>
        <name>Zn(2+)</name>
        <dbReference type="ChEBI" id="CHEBI:29105"/>
        <note>catalytic</note>
    </ligand>
</feature>
<feature type="binding site" evidence="7">
    <location>
        <position position="109"/>
    </location>
    <ligand>
        <name>Zn(2+)</name>
        <dbReference type="ChEBI" id="CHEBI:29105"/>
        <note>catalytic</note>
    </ligand>
</feature>
<dbReference type="InterPro" id="IPR002036">
    <property type="entry name" value="YbeY"/>
</dbReference>
<dbReference type="Pfam" id="PF02130">
    <property type="entry name" value="YbeY"/>
    <property type="match status" value="1"/>
</dbReference>
<evidence type="ECO:0000256" key="1">
    <source>
        <dbReference type="ARBA" id="ARBA00010875"/>
    </source>
</evidence>
<comment type="similarity">
    <text evidence="1 7">Belongs to the endoribonuclease YbeY family.</text>
</comment>
<comment type="subcellular location">
    <subcellularLocation>
        <location evidence="7">Cytoplasm</location>
    </subcellularLocation>
</comment>
<comment type="function">
    <text evidence="7">Single strand-specific metallo-endoribonuclease involved in late-stage 70S ribosome quality control and in maturation of the 3' terminus of the 16S rRNA.</text>
</comment>
<sequence length="139" mass="16328">MIEFHYKADFALEESLRYVDWIERVVVSEAFVCGEIDFIFCTDEDLLELNQEYLNHDTFTDIITFDYTDGNMISGDIFISVDRIKENAKKFDDVFGNELKRVMAHGVLHLMGYKDKGAQDKIVMRNKENDKIKMFHVEP</sequence>
<keyword evidence="2 7" id="KW-0540">Nuclease</keyword>
<comment type="caution">
    <text evidence="8">The sequence shown here is derived from an EMBL/GenBank/DDBJ whole genome shotgun (WGS) entry which is preliminary data.</text>
</comment>
<accession>A0ABY2WJR1</accession>
<organism evidence="8 9">
    <name type="scientific">Flagellimonas algicola</name>
    <dbReference type="NCBI Taxonomy" id="2583815"/>
    <lineage>
        <taxon>Bacteria</taxon>
        <taxon>Pseudomonadati</taxon>
        <taxon>Bacteroidota</taxon>
        <taxon>Flavobacteriia</taxon>
        <taxon>Flavobacteriales</taxon>
        <taxon>Flavobacteriaceae</taxon>
        <taxon>Flagellimonas</taxon>
    </lineage>
</organism>
<evidence type="ECO:0000256" key="3">
    <source>
        <dbReference type="ARBA" id="ARBA00022723"/>
    </source>
</evidence>
<evidence type="ECO:0000256" key="7">
    <source>
        <dbReference type="HAMAP-Rule" id="MF_00009"/>
    </source>
</evidence>
<evidence type="ECO:0000256" key="2">
    <source>
        <dbReference type="ARBA" id="ARBA00022722"/>
    </source>
</evidence>
<evidence type="ECO:0000313" key="9">
    <source>
        <dbReference type="Proteomes" id="UP000751614"/>
    </source>
</evidence>
<evidence type="ECO:0000256" key="6">
    <source>
        <dbReference type="ARBA" id="ARBA00022833"/>
    </source>
</evidence>
<keyword evidence="5 7" id="KW-0378">Hydrolase</keyword>
<dbReference type="PROSITE" id="PS01306">
    <property type="entry name" value="UPF0054"/>
    <property type="match status" value="1"/>
</dbReference>
<dbReference type="InterPro" id="IPR020549">
    <property type="entry name" value="YbeY_CS"/>
</dbReference>
<keyword evidence="6 7" id="KW-0862">Zinc</keyword>
<dbReference type="NCBIfam" id="TIGR00043">
    <property type="entry name" value="rRNA maturation RNase YbeY"/>
    <property type="match status" value="1"/>
</dbReference>
<dbReference type="Gene3D" id="3.40.390.30">
    <property type="entry name" value="Metalloproteases ('zincins'), catalytic domain"/>
    <property type="match status" value="1"/>
</dbReference>
<dbReference type="HAMAP" id="MF_00009">
    <property type="entry name" value="Endoribonucl_YbeY"/>
    <property type="match status" value="1"/>
</dbReference>
<feature type="binding site" evidence="7">
    <location>
        <position position="105"/>
    </location>
    <ligand>
        <name>Zn(2+)</name>
        <dbReference type="ChEBI" id="CHEBI:29105"/>
        <note>catalytic</note>
    </ligand>
</feature>
<dbReference type="Proteomes" id="UP000751614">
    <property type="component" value="Unassembled WGS sequence"/>
</dbReference>
<dbReference type="EC" id="3.1.-.-" evidence="7"/>
<keyword evidence="7" id="KW-0963">Cytoplasm</keyword>
<dbReference type="RefSeq" id="WP_138836853.1">
    <property type="nucleotide sequence ID" value="NZ_VCNI01000002.1"/>
</dbReference>
<dbReference type="PANTHER" id="PTHR46986:SF1">
    <property type="entry name" value="ENDORIBONUCLEASE YBEY, CHLOROPLASTIC"/>
    <property type="match status" value="1"/>
</dbReference>
<evidence type="ECO:0000256" key="5">
    <source>
        <dbReference type="ARBA" id="ARBA00022801"/>
    </source>
</evidence>
<dbReference type="EMBL" id="VCNI01000002">
    <property type="protein sequence ID" value="TMU55076.1"/>
    <property type="molecule type" value="Genomic_DNA"/>
</dbReference>
<dbReference type="PANTHER" id="PTHR46986">
    <property type="entry name" value="ENDORIBONUCLEASE YBEY, CHLOROPLASTIC"/>
    <property type="match status" value="1"/>
</dbReference>
<dbReference type="SUPFAM" id="SSF55486">
    <property type="entry name" value="Metalloproteases ('zincins'), catalytic domain"/>
    <property type="match status" value="1"/>
</dbReference>
<evidence type="ECO:0000313" key="8">
    <source>
        <dbReference type="EMBL" id="TMU55076.1"/>
    </source>
</evidence>
<keyword evidence="3 7" id="KW-0479">Metal-binding</keyword>
<protein>
    <recommendedName>
        <fullName evidence="7">Endoribonuclease YbeY</fullName>
        <ecNumber evidence="7">3.1.-.-</ecNumber>
    </recommendedName>
</protein>
<keyword evidence="9" id="KW-1185">Reference proteome</keyword>
<dbReference type="InterPro" id="IPR023091">
    <property type="entry name" value="MetalPrtase_cat_dom_sf_prd"/>
</dbReference>
<proteinExistence type="inferred from homology"/>
<keyword evidence="4 7" id="KW-0255">Endonuclease</keyword>
<evidence type="ECO:0000256" key="4">
    <source>
        <dbReference type="ARBA" id="ARBA00022759"/>
    </source>
</evidence>
<name>A0ABY2WJR1_9FLAO</name>
<gene>
    <name evidence="7 8" type="primary">ybeY</name>
    <name evidence="8" type="ORF">FGG15_12880</name>
</gene>
<keyword evidence="7" id="KW-0698">rRNA processing</keyword>
<comment type="cofactor">
    <cofactor evidence="7">
        <name>Zn(2+)</name>
        <dbReference type="ChEBI" id="CHEBI:29105"/>
    </cofactor>
    <text evidence="7">Binds 1 zinc ion.</text>
</comment>